<accession>A0A6J6U5L7</accession>
<protein>
    <submittedName>
        <fullName evidence="1">Unannotated protein</fullName>
    </submittedName>
</protein>
<sequence length="495" mass="52741">MRPSLPLLLVPAIAASLLISSPASAAPPASKAPTAQELTHASTAMLSQNEAPESLALSPGWRFTSRSGYPFALRLCALGGESITAPPVTSTYQVALGESKPVGSGTTLKQSVWVHRSERSAIKALADIKKDAQQCAADSTSDGVAISTDTNYTFVLQSGSAILSLTYTVPAGTSITAEMKRSVRELSKNLAVKWAAPAGTEKFFDPAATGAELAQAFFALLQSGSTPDGVLTMTPEQALQLQNGTRPFLDPAFQLVRGNGERYLATNFQPSDISRFEIDDVVSTAPAAGLIVARYRIRTPGATTPDSGLLLGDEYKPRLTTFRWNESADRWTLVSHANFNSPVAAVCNQEIIHVTQETPKTSPRDRALGESLIRQWRDITTGLSTEKVRHPANQIQLANGSGWPTTDAAPIKWSPASAYEFEDLAITRDGDLLVASYDAVESGLVLDGGTYRALAAPRLLTYLRSPEGKWELIALANFNVPQGIPQGVPCVSSGS</sequence>
<proteinExistence type="predicted"/>
<name>A0A6J6U5L7_9ZZZZ</name>
<evidence type="ECO:0000313" key="1">
    <source>
        <dbReference type="EMBL" id="CAB4753873.1"/>
    </source>
</evidence>
<organism evidence="1">
    <name type="scientific">freshwater metagenome</name>
    <dbReference type="NCBI Taxonomy" id="449393"/>
    <lineage>
        <taxon>unclassified sequences</taxon>
        <taxon>metagenomes</taxon>
        <taxon>ecological metagenomes</taxon>
    </lineage>
</organism>
<dbReference type="EMBL" id="CAEZYW010000249">
    <property type="protein sequence ID" value="CAB4753873.1"/>
    <property type="molecule type" value="Genomic_DNA"/>
</dbReference>
<reference evidence="1" key="1">
    <citation type="submission" date="2020-05" db="EMBL/GenBank/DDBJ databases">
        <authorList>
            <person name="Chiriac C."/>
            <person name="Salcher M."/>
            <person name="Ghai R."/>
            <person name="Kavagutti S V."/>
        </authorList>
    </citation>
    <scope>NUCLEOTIDE SEQUENCE</scope>
</reference>
<dbReference type="AlphaFoldDB" id="A0A6J6U5L7"/>
<gene>
    <name evidence="1" type="ORF">UFOPK2786_01429</name>
</gene>